<feature type="region of interest" description="Disordered" evidence="1">
    <location>
        <begin position="1"/>
        <end position="35"/>
    </location>
</feature>
<feature type="compositionally biased region" description="Basic residues" evidence="1">
    <location>
        <begin position="1"/>
        <end position="12"/>
    </location>
</feature>
<accession>A0ABN3KU48</accession>
<dbReference type="EMBL" id="BAAATA010000001">
    <property type="protein sequence ID" value="GAA2470165.1"/>
    <property type="molecule type" value="Genomic_DNA"/>
</dbReference>
<evidence type="ECO:0000313" key="3">
    <source>
        <dbReference type="EMBL" id="GAA2470165.1"/>
    </source>
</evidence>
<proteinExistence type="predicted"/>
<dbReference type="Pfam" id="PF11706">
    <property type="entry name" value="zf-CGNR"/>
    <property type="match status" value="1"/>
</dbReference>
<dbReference type="PANTHER" id="PTHR35525:SF3">
    <property type="entry name" value="BLL6575 PROTEIN"/>
    <property type="match status" value="1"/>
</dbReference>
<dbReference type="Gene3D" id="1.10.3300.10">
    <property type="entry name" value="Jann2411-like domain"/>
    <property type="match status" value="1"/>
</dbReference>
<gene>
    <name evidence="3" type="ORF">GCM10010406_02100</name>
</gene>
<name>A0ABN3KU48_9ACTN</name>
<evidence type="ECO:0000259" key="2">
    <source>
        <dbReference type="Pfam" id="PF11706"/>
    </source>
</evidence>
<dbReference type="InterPro" id="IPR023286">
    <property type="entry name" value="ABATE_dom_sf"/>
</dbReference>
<comment type="caution">
    <text evidence="3">The sequence shown here is derived from an EMBL/GenBank/DDBJ whole genome shotgun (WGS) entry which is preliminary data.</text>
</comment>
<dbReference type="Pfam" id="PF07336">
    <property type="entry name" value="ABATE"/>
    <property type="match status" value="1"/>
</dbReference>
<evidence type="ECO:0000256" key="1">
    <source>
        <dbReference type="SAM" id="MobiDB-lite"/>
    </source>
</evidence>
<keyword evidence="4" id="KW-1185">Reference proteome</keyword>
<evidence type="ECO:0000313" key="4">
    <source>
        <dbReference type="Proteomes" id="UP001501358"/>
    </source>
</evidence>
<feature type="domain" description="Zinc finger CGNR" evidence="2">
    <location>
        <begin position="248"/>
        <end position="286"/>
    </location>
</feature>
<dbReference type="SUPFAM" id="SSF160904">
    <property type="entry name" value="Jann2411-like"/>
    <property type="match status" value="1"/>
</dbReference>
<dbReference type="InterPro" id="IPR021005">
    <property type="entry name" value="Znf_CGNR"/>
</dbReference>
<reference evidence="3 4" key="1">
    <citation type="journal article" date="2019" name="Int. J. Syst. Evol. Microbiol.">
        <title>The Global Catalogue of Microorganisms (GCM) 10K type strain sequencing project: providing services to taxonomists for standard genome sequencing and annotation.</title>
        <authorList>
            <consortium name="The Broad Institute Genomics Platform"/>
            <consortium name="The Broad Institute Genome Sequencing Center for Infectious Disease"/>
            <person name="Wu L."/>
            <person name="Ma J."/>
        </authorList>
    </citation>
    <scope>NUCLEOTIDE SEQUENCE [LARGE SCALE GENOMIC DNA]</scope>
    <source>
        <strain evidence="3 4">JCM 6307</strain>
    </source>
</reference>
<protein>
    <recommendedName>
        <fullName evidence="2">Zinc finger CGNR domain-containing protein</fullName>
    </recommendedName>
</protein>
<organism evidence="3 4">
    <name type="scientific">Streptomyces thermolineatus</name>
    <dbReference type="NCBI Taxonomy" id="44033"/>
    <lineage>
        <taxon>Bacteria</taxon>
        <taxon>Bacillati</taxon>
        <taxon>Actinomycetota</taxon>
        <taxon>Actinomycetes</taxon>
        <taxon>Kitasatosporales</taxon>
        <taxon>Streptomycetaceae</taxon>
        <taxon>Streptomyces</taxon>
    </lineage>
</organism>
<dbReference type="InterPro" id="IPR010852">
    <property type="entry name" value="ABATE"/>
</dbReference>
<dbReference type="PANTHER" id="PTHR35525">
    <property type="entry name" value="BLL6575 PROTEIN"/>
    <property type="match status" value="1"/>
</dbReference>
<sequence length="289" mass="30296">MARATVRARGRAGARLLSRPGVGVPPPPAGVTPAGDGAADAGVMVLGAVVTEASGMPSQLTGEPLLNPLGGEYGIIDRRATSRFGGKAAATEKTGALEPPLTGEPLALDLVNTTFVRGGLRGGVVDALAGPQDLDRWLEAHRDVLPDGLARRAVAVTATECHVREFHRLREALRELSRACVTGEPHPREAAAVVNDAVPLALYWHELGPAPEAGPVVRWAEPDGHLAALGAVAASGVDLLTGERRLDVRACAAPGCILYFVKSHPRREWCTPGCGNRVRVARHQGRLRP</sequence>
<dbReference type="Proteomes" id="UP001501358">
    <property type="component" value="Unassembled WGS sequence"/>
</dbReference>